<dbReference type="InterPro" id="IPR015421">
    <property type="entry name" value="PyrdxlP-dep_Trfase_major"/>
</dbReference>
<keyword evidence="2" id="KW-0032">Aminotransferase</keyword>
<comment type="caution">
    <text evidence="2">The sequence shown here is derived from an EMBL/GenBank/DDBJ whole genome shotgun (WGS) entry which is preliminary data.</text>
</comment>
<keyword evidence="3" id="KW-1185">Reference proteome</keyword>
<feature type="compositionally biased region" description="Polar residues" evidence="1">
    <location>
        <begin position="480"/>
        <end position="495"/>
    </location>
</feature>
<accession>A0ABP5DSP4</accession>
<dbReference type="PANTHER" id="PTHR43799">
    <property type="entry name" value="AMINOTRANSFERASE, PUTATIVE-RELATED"/>
    <property type="match status" value="1"/>
</dbReference>
<feature type="region of interest" description="Disordered" evidence="1">
    <location>
        <begin position="1"/>
        <end position="43"/>
    </location>
</feature>
<dbReference type="Pfam" id="PF12897">
    <property type="entry name" value="Asp_aminotransf"/>
    <property type="match status" value="1"/>
</dbReference>
<dbReference type="EMBL" id="BAAAPU010000008">
    <property type="protein sequence ID" value="GAA1985758.1"/>
    <property type="molecule type" value="Genomic_DNA"/>
</dbReference>
<dbReference type="Gene3D" id="3.40.640.10">
    <property type="entry name" value="Type I PLP-dependent aspartate aminotransferase-like (Major domain)"/>
    <property type="match status" value="1"/>
</dbReference>
<organism evidence="2 3">
    <name type="scientific">Terrabacter lapilli</name>
    <dbReference type="NCBI Taxonomy" id="436231"/>
    <lineage>
        <taxon>Bacteria</taxon>
        <taxon>Bacillati</taxon>
        <taxon>Actinomycetota</taxon>
        <taxon>Actinomycetes</taxon>
        <taxon>Micrococcales</taxon>
        <taxon>Intrasporangiaceae</taxon>
        <taxon>Terrabacter</taxon>
    </lineage>
</organism>
<dbReference type="Proteomes" id="UP001500013">
    <property type="component" value="Unassembled WGS sequence"/>
</dbReference>
<name>A0ABP5DSP4_9MICO</name>
<gene>
    <name evidence="2" type="ORF">GCM10009817_29070</name>
</gene>
<dbReference type="InterPro" id="IPR015422">
    <property type="entry name" value="PyrdxlP-dep_Trfase_small"/>
</dbReference>
<dbReference type="InterPro" id="IPR024551">
    <property type="entry name" value="AspAT_Ic"/>
</dbReference>
<dbReference type="InterPro" id="IPR015424">
    <property type="entry name" value="PyrdxlP-dep_Trfase"/>
</dbReference>
<keyword evidence="2" id="KW-0808">Transferase</keyword>
<sequence length="495" mass="52498">MPGACAVSRSARIGRLPTGPPAYGRGRPGGEGQWQDRHVTNPRSPLASLSDDDLAGFLAEQRSAYASLQSRGLKLDLTRGKPSSAQLDLADDLLRLPTTTKDRAGVDVRNYGGLEGLAELREIFAELLSVEPSQVVAGGNSSLSMMYSTIVDFLLFGGLESPRPWSQEEKVRFICPVPGYDRHFSMLASFGIEMVTVDMHPDGPDMPAVEALVKDDPSIKGIWIVPTYANPTGAVVSQEVAARLAAMPTAAPDFTIFWDNAYAFHHLTEDEAKSADILSLCAASGHPNRPIMYASTSKITYAGAGVAVLAASQANVKWYLGHLAMGSIGPDKVNHLRHVEFFGDADGVRAHMRRHREIIAPKFAAVDEALTAGLDGLGIAQWSHPTGGYFVNLDVLDGTASRVVALAKEAGIALTPAGASYPHGHDPRDRNIRLAPTFPVLDEVRTAMAGVATCVALAAAEKLTQDRAGRVGAQGDGSEPSAQDAPTSATEGASR</sequence>
<dbReference type="GO" id="GO:0008483">
    <property type="term" value="F:transaminase activity"/>
    <property type="evidence" value="ECO:0007669"/>
    <property type="project" value="UniProtKB-KW"/>
</dbReference>
<dbReference type="PANTHER" id="PTHR43799:SF1">
    <property type="entry name" value="ASPARTATE AMINOTRANSFERASE"/>
    <property type="match status" value="1"/>
</dbReference>
<feature type="region of interest" description="Disordered" evidence="1">
    <location>
        <begin position="468"/>
        <end position="495"/>
    </location>
</feature>
<dbReference type="Gene3D" id="3.90.1150.10">
    <property type="entry name" value="Aspartate Aminotransferase, domain 1"/>
    <property type="match status" value="1"/>
</dbReference>
<evidence type="ECO:0000313" key="2">
    <source>
        <dbReference type="EMBL" id="GAA1985758.1"/>
    </source>
</evidence>
<evidence type="ECO:0000256" key="1">
    <source>
        <dbReference type="SAM" id="MobiDB-lite"/>
    </source>
</evidence>
<reference evidence="3" key="1">
    <citation type="journal article" date="2019" name="Int. J. Syst. Evol. Microbiol.">
        <title>The Global Catalogue of Microorganisms (GCM) 10K type strain sequencing project: providing services to taxonomists for standard genome sequencing and annotation.</title>
        <authorList>
            <consortium name="The Broad Institute Genomics Platform"/>
            <consortium name="The Broad Institute Genome Sequencing Center for Infectious Disease"/>
            <person name="Wu L."/>
            <person name="Ma J."/>
        </authorList>
    </citation>
    <scope>NUCLEOTIDE SEQUENCE [LARGE SCALE GENOMIC DNA]</scope>
    <source>
        <strain evidence="3">JCM 15628</strain>
    </source>
</reference>
<protein>
    <submittedName>
        <fullName evidence="2">Aminotransferase class I/II-fold pyridoxal phosphate-dependent enzyme</fullName>
    </submittedName>
</protein>
<proteinExistence type="predicted"/>
<evidence type="ECO:0000313" key="3">
    <source>
        <dbReference type="Proteomes" id="UP001500013"/>
    </source>
</evidence>
<dbReference type="SUPFAM" id="SSF53383">
    <property type="entry name" value="PLP-dependent transferases"/>
    <property type="match status" value="1"/>
</dbReference>